<dbReference type="AlphaFoldDB" id="A0A381N7H9"/>
<dbReference type="Gene3D" id="3.40.30.10">
    <property type="entry name" value="Glutaredoxin"/>
    <property type="match status" value="1"/>
</dbReference>
<feature type="domain" description="Thioredoxin" evidence="3">
    <location>
        <begin position="29"/>
        <end position="200"/>
    </location>
</feature>
<dbReference type="EMBL" id="UINC01000168">
    <property type="protein sequence ID" value="SUZ50399.1"/>
    <property type="molecule type" value="Genomic_DNA"/>
</dbReference>
<dbReference type="Pfam" id="PF02630">
    <property type="entry name" value="SCO1-SenC"/>
    <property type="match status" value="1"/>
</dbReference>
<protein>
    <recommendedName>
        <fullName evidence="3">Thioredoxin domain-containing protein</fullName>
    </recommendedName>
</protein>
<evidence type="ECO:0000313" key="4">
    <source>
        <dbReference type="EMBL" id="SUZ50399.1"/>
    </source>
</evidence>
<dbReference type="PANTHER" id="PTHR12151">
    <property type="entry name" value="ELECTRON TRANSPORT PROTIN SCO1/SENC FAMILY MEMBER"/>
    <property type="match status" value="1"/>
</dbReference>
<dbReference type="PROSITE" id="PS51352">
    <property type="entry name" value="THIOREDOXIN_2"/>
    <property type="match status" value="1"/>
</dbReference>
<gene>
    <name evidence="4" type="ORF">METZ01_LOCUS3253</name>
</gene>
<dbReference type="PANTHER" id="PTHR12151:SF25">
    <property type="entry name" value="LINALOOL DEHYDRATASE_ISOMERASE DOMAIN-CONTAINING PROTEIN"/>
    <property type="match status" value="1"/>
</dbReference>
<reference evidence="4" key="1">
    <citation type="submission" date="2018-05" db="EMBL/GenBank/DDBJ databases">
        <authorList>
            <person name="Lanie J.A."/>
            <person name="Ng W.-L."/>
            <person name="Kazmierczak K.M."/>
            <person name="Andrzejewski T.M."/>
            <person name="Davidsen T.M."/>
            <person name="Wayne K.J."/>
            <person name="Tettelin H."/>
            <person name="Glass J.I."/>
            <person name="Rusch D."/>
            <person name="Podicherti R."/>
            <person name="Tsui H.-C.T."/>
            <person name="Winkler M.E."/>
        </authorList>
    </citation>
    <scope>NUCLEOTIDE SEQUENCE</scope>
</reference>
<comment type="similarity">
    <text evidence="1">Belongs to the SCO1/2 family.</text>
</comment>
<organism evidence="4">
    <name type="scientific">marine metagenome</name>
    <dbReference type="NCBI Taxonomy" id="408172"/>
    <lineage>
        <taxon>unclassified sequences</taxon>
        <taxon>metagenomes</taxon>
        <taxon>ecological metagenomes</taxon>
    </lineage>
</organism>
<dbReference type="SUPFAM" id="SSF52833">
    <property type="entry name" value="Thioredoxin-like"/>
    <property type="match status" value="1"/>
</dbReference>
<dbReference type="InterPro" id="IPR013766">
    <property type="entry name" value="Thioredoxin_domain"/>
</dbReference>
<keyword evidence="2" id="KW-0186">Copper</keyword>
<name>A0A381N7H9_9ZZZZ</name>
<evidence type="ECO:0000259" key="3">
    <source>
        <dbReference type="PROSITE" id="PS51352"/>
    </source>
</evidence>
<evidence type="ECO:0000256" key="1">
    <source>
        <dbReference type="ARBA" id="ARBA00010996"/>
    </source>
</evidence>
<sequence>MHYKNTIWLLLFLAFASSTIAQEVETSVVSETDQKPLRIYENLGGDFELTGPEGKEISSEIFRGKVMLIYFGYTYCPDVCPMVLSHLKKGMLDLKEQAKDVQVLFISIDPERDTHEKLKDYVPYFYPTFIGLTGSVNDITKVAKQYGVGYFKQYVESVEGYFMAHIDAVFLVDQEGRYIGRYKTKWDMEKLITDIQLLLDSG</sequence>
<dbReference type="InterPro" id="IPR003782">
    <property type="entry name" value="SCO1/SenC"/>
</dbReference>
<dbReference type="InterPro" id="IPR036249">
    <property type="entry name" value="Thioredoxin-like_sf"/>
</dbReference>
<proteinExistence type="inferred from homology"/>
<dbReference type="FunFam" id="3.40.30.10:FF:000013">
    <property type="entry name" value="Blast:Protein SCO1 homolog, mitochondrial"/>
    <property type="match status" value="1"/>
</dbReference>
<accession>A0A381N7H9</accession>
<evidence type="ECO:0000256" key="2">
    <source>
        <dbReference type="ARBA" id="ARBA00023008"/>
    </source>
</evidence>
<dbReference type="CDD" id="cd02968">
    <property type="entry name" value="SCO"/>
    <property type="match status" value="1"/>
</dbReference>